<dbReference type="RefSeq" id="WP_110399224.1">
    <property type="nucleotide sequence ID" value="NZ_QJJS01000002.1"/>
</dbReference>
<dbReference type="AlphaFoldDB" id="A0A318HC86"/>
<keyword evidence="4" id="KW-1185">Reference proteome</keyword>
<organism evidence="3 4">
    <name type="scientific">Sphaerotilus hippei</name>
    <dbReference type="NCBI Taxonomy" id="744406"/>
    <lineage>
        <taxon>Bacteria</taxon>
        <taxon>Pseudomonadati</taxon>
        <taxon>Pseudomonadota</taxon>
        <taxon>Betaproteobacteria</taxon>
        <taxon>Burkholderiales</taxon>
        <taxon>Sphaerotilaceae</taxon>
        <taxon>Sphaerotilus</taxon>
    </lineage>
</organism>
<comment type="caution">
    <text evidence="3">The sequence shown here is derived from an EMBL/GenBank/DDBJ whole genome shotgun (WGS) entry which is preliminary data.</text>
</comment>
<gene>
    <name evidence="3" type="ORF">C7444_10252</name>
</gene>
<dbReference type="Pfam" id="PF08818">
    <property type="entry name" value="DUF1801"/>
    <property type="match status" value="1"/>
</dbReference>
<name>A0A318HC86_9BURK</name>
<feature type="domain" description="YdhG-like" evidence="2">
    <location>
        <begin position="22"/>
        <end position="111"/>
    </location>
</feature>
<dbReference type="OrthoDB" id="7619808at2"/>
<dbReference type="EMBL" id="QJJS01000002">
    <property type="protein sequence ID" value="PXW98575.1"/>
    <property type="molecule type" value="Genomic_DNA"/>
</dbReference>
<feature type="compositionally biased region" description="Pro residues" evidence="1">
    <location>
        <begin position="136"/>
        <end position="145"/>
    </location>
</feature>
<proteinExistence type="predicted"/>
<evidence type="ECO:0000313" key="4">
    <source>
        <dbReference type="Proteomes" id="UP000247811"/>
    </source>
</evidence>
<protein>
    <recommendedName>
        <fullName evidence="2">YdhG-like domain-containing protein</fullName>
    </recommendedName>
</protein>
<feature type="compositionally biased region" description="Low complexity" evidence="1">
    <location>
        <begin position="126"/>
        <end position="135"/>
    </location>
</feature>
<evidence type="ECO:0000313" key="3">
    <source>
        <dbReference type="EMBL" id="PXW98575.1"/>
    </source>
</evidence>
<evidence type="ECO:0000256" key="1">
    <source>
        <dbReference type="SAM" id="MobiDB-lite"/>
    </source>
</evidence>
<accession>A0A318HC86</accession>
<dbReference type="Proteomes" id="UP000247811">
    <property type="component" value="Unassembled WGS sequence"/>
</dbReference>
<dbReference type="SUPFAM" id="SSF159888">
    <property type="entry name" value="YdhG-like"/>
    <property type="match status" value="1"/>
</dbReference>
<evidence type="ECO:0000259" key="2">
    <source>
        <dbReference type="Pfam" id="PF08818"/>
    </source>
</evidence>
<sequence length="145" mass="16046">MKSDEVDDFLGALWMSDEPRYQLVKRVRELIHSVDPKISEEVKYGGLLYSARSPFCGLFSYERHVALEFSRGAELPDRHQVLEGEGKLRRHIKIDKVGDLFKKNVREYVSLAFLAASQPLPRKGAAARAAAGVATPPVPAGPDAA</sequence>
<dbReference type="InterPro" id="IPR014922">
    <property type="entry name" value="YdhG-like"/>
</dbReference>
<reference evidence="3 4" key="1">
    <citation type="submission" date="2018-05" db="EMBL/GenBank/DDBJ databases">
        <title>Genomic Encyclopedia of Type Strains, Phase IV (KMG-IV): sequencing the most valuable type-strain genomes for metagenomic binning, comparative biology and taxonomic classification.</title>
        <authorList>
            <person name="Goeker M."/>
        </authorList>
    </citation>
    <scope>NUCLEOTIDE SEQUENCE [LARGE SCALE GENOMIC DNA]</scope>
    <source>
        <strain evidence="3 4">DSM 566</strain>
    </source>
</reference>
<feature type="region of interest" description="Disordered" evidence="1">
    <location>
        <begin position="126"/>
        <end position="145"/>
    </location>
</feature>